<organism evidence="1 2">
    <name type="scientific">Sulfuriferula multivorans</name>
    <dbReference type="NCBI Taxonomy" id="1559896"/>
    <lineage>
        <taxon>Bacteria</taxon>
        <taxon>Pseudomonadati</taxon>
        <taxon>Pseudomonadota</taxon>
        <taxon>Betaproteobacteria</taxon>
        <taxon>Nitrosomonadales</taxon>
        <taxon>Sulfuricellaceae</taxon>
        <taxon>Sulfuriferula</taxon>
    </lineage>
</organism>
<name>A0A7C9JVD0_9PROT</name>
<proteinExistence type="predicted"/>
<dbReference type="Proteomes" id="UP000483432">
    <property type="component" value="Unassembled WGS sequence"/>
</dbReference>
<dbReference type="AlphaFoldDB" id="A0A7C9JVD0"/>
<dbReference type="InterPro" id="IPR017465">
    <property type="entry name" value="EpsL_proteobac"/>
</dbReference>
<protein>
    <submittedName>
        <fullName evidence="1">Putative exosortase B-associated extracellular polysaccharide biosynthesis transporter EpsL</fullName>
    </submittedName>
</protein>
<sequence length="388" mass="43041">MALATGLLFGLPAVAKEGDTFRPTVSYARYFDNNLFRLAESEYALVPERSDQYGVLSAGLNVDWQPGRQQLLVSANKTQVRYSRNAQLDNDGSDYSLKWNWRVGNYWSGQVGATETVSQSDFTNLGTQINNQVTSENRFASARWQIHPRFSAELGASETVVTNSTVQRKPLDYEAKSASATLKYSTPKGSNLQGQVVRINGEYTNRLASIFVDRAYTQTEYNLISDWSFSGKVIPHAKIGYIQRENDTVSQRNFSGFAGRLSADYYPTGKTALNWAVYRELGNSDDINASYQINTGTSLGAAWRATSKITLRTNVSYENRSFQGGAGFAPPGLVQRDEDTLSGALSMSYAPVRPVTIDLGLQAGRRDSNISANDYTFNMFYVSLRADF</sequence>
<reference evidence="1 2" key="1">
    <citation type="submission" date="2019-09" db="EMBL/GenBank/DDBJ databases">
        <title>H2 Metabolism Revealed by Metagenomic Analysis in Subglacial Sediment of East Antarctica.</title>
        <authorList>
            <person name="Yang Z."/>
            <person name="Zhang Y."/>
            <person name="Lv Y."/>
            <person name="Yan W."/>
            <person name="Xiao X."/>
            <person name="Sun B."/>
            <person name="Ma H."/>
        </authorList>
    </citation>
    <scope>NUCLEOTIDE SEQUENCE [LARGE SCALE GENOMIC DNA]</scope>
    <source>
        <strain evidence="1">Bin2_2</strain>
    </source>
</reference>
<dbReference type="Pfam" id="PF10082">
    <property type="entry name" value="BBP2_2"/>
    <property type="match status" value="1"/>
</dbReference>
<evidence type="ECO:0000313" key="1">
    <source>
        <dbReference type="EMBL" id="NDP47073.1"/>
    </source>
</evidence>
<comment type="caution">
    <text evidence="1">The sequence shown here is derived from an EMBL/GenBank/DDBJ whole genome shotgun (WGS) entry which is preliminary data.</text>
</comment>
<dbReference type="NCBIfam" id="TIGR03014">
    <property type="entry name" value="EpsL"/>
    <property type="match status" value="1"/>
</dbReference>
<accession>A0A7C9JVD0</accession>
<gene>
    <name evidence="1" type="primary">epsL</name>
    <name evidence="1" type="ORF">GZ085_01530</name>
</gene>
<evidence type="ECO:0000313" key="2">
    <source>
        <dbReference type="Proteomes" id="UP000483432"/>
    </source>
</evidence>
<dbReference type="InterPro" id="IPR018759">
    <property type="entry name" value="BBP2_2"/>
</dbReference>
<dbReference type="EMBL" id="JAAFGW010000012">
    <property type="protein sequence ID" value="NDP47073.1"/>
    <property type="molecule type" value="Genomic_DNA"/>
</dbReference>